<dbReference type="RefSeq" id="WP_188255606.1">
    <property type="nucleotide sequence ID" value="NZ_JABVCF010000008.1"/>
</dbReference>
<dbReference type="Proteomes" id="UP000680348">
    <property type="component" value="Unassembled WGS sequence"/>
</dbReference>
<organism evidence="3 4">
    <name type="scientific">Pseudaminobacter soli</name>
    <name type="common">ex Zhang et al. 2022</name>
    <dbReference type="NCBI Taxonomy" id="2831468"/>
    <lineage>
        <taxon>Bacteria</taxon>
        <taxon>Pseudomonadati</taxon>
        <taxon>Pseudomonadota</taxon>
        <taxon>Alphaproteobacteria</taxon>
        <taxon>Hyphomicrobiales</taxon>
        <taxon>Phyllobacteriaceae</taxon>
        <taxon>Pseudaminobacter</taxon>
    </lineage>
</organism>
<dbReference type="NCBIfam" id="TIGR02246">
    <property type="entry name" value="SgcJ/EcaC family oxidoreductase"/>
    <property type="match status" value="1"/>
</dbReference>
<proteinExistence type="predicted"/>
<feature type="chain" id="PRO_5036784806" evidence="1">
    <location>
        <begin position="24"/>
        <end position="145"/>
    </location>
</feature>
<dbReference type="AlphaFoldDB" id="A0A942I3A7"/>
<dbReference type="InterPro" id="IPR011944">
    <property type="entry name" value="Steroid_delta5-4_isomerase"/>
</dbReference>
<accession>A0A942I3A7</accession>
<keyword evidence="1" id="KW-0732">Signal</keyword>
<evidence type="ECO:0000313" key="4">
    <source>
        <dbReference type="Proteomes" id="UP000680348"/>
    </source>
</evidence>
<sequence>MTKLFMPFVMALFLGMSSLLSHADPAAEVKASYAAWDQAFNKGDAKALAALYAEDALFLPATHDVITGRPGIEKFFASLFAMGVKDHKLELIQASGNDKVVFGAAKWSAAGKDKAGKDQPWGGVATHIFERQADGSLKLRVHTFN</sequence>
<comment type="caution">
    <text evidence="3">The sequence shown here is derived from an EMBL/GenBank/DDBJ whole genome shotgun (WGS) entry which is preliminary data.</text>
</comment>
<evidence type="ECO:0000256" key="1">
    <source>
        <dbReference type="SAM" id="SignalP"/>
    </source>
</evidence>
<dbReference type="InterPro" id="IPR037401">
    <property type="entry name" value="SnoaL-like"/>
</dbReference>
<feature type="signal peptide" evidence="1">
    <location>
        <begin position="1"/>
        <end position="23"/>
    </location>
</feature>
<feature type="domain" description="SnoaL-like" evidence="2">
    <location>
        <begin position="35"/>
        <end position="135"/>
    </location>
</feature>
<dbReference type="EMBL" id="JAGWCR010000008">
    <property type="protein sequence ID" value="MBS3650043.1"/>
    <property type="molecule type" value="Genomic_DNA"/>
</dbReference>
<dbReference type="CDD" id="cd00531">
    <property type="entry name" value="NTF2_like"/>
    <property type="match status" value="1"/>
</dbReference>
<dbReference type="Gene3D" id="3.10.450.50">
    <property type="match status" value="1"/>
</dbReference>
<dbReference type="SUPFAM" id="SSF54427">
    <property type="entry name" value="NTF2-like"/>
    <property type="match status" value="1"/>
</dbReference>
<keyword evidence="4" id="KW-1185">Reference proteome</keyword>
<evidence type="ECO:0000313" key="3">
    <source>
        <dbReference type="EMBL" id="MBS3650043.1"/>
    </source>
</evidence>
<evidence type="ECO:0000259" key="2">
    <source>
        <dbReference type="Pfam" id="PF12680"/>
    </source>
</evidence>
<reference evidence="3" key="1">
    <citation type="submission" date="2021-04" db="EMBL/GenBank/DDBJ databases">
        <title>Pseudaminobacter soli sp. nov., isolated from paddy soil contaminated by heavy metals.</title>
        <authorList>
            <person name="Zhang K."/>
        </authorList>
    </citation>
    <scope>NUCLEOTIDE SEQUENCE</scope>
    <source>
        <strain evidence="3">19-2017</strain>
    </source>
</reference>
<gene>
    <name evidence="3" type="ORF">KEU06_15635</name>
</gene>
<name>A0A942I3A7_9HYPH</name>
<dbReference type="Pfam" id="PF12680">
    <property type="entry name" value="SnoaL_2"/>
    <property type="match status" value="1"/>
</dbReference>
<dbReference type="InterPro" id="IPR032710">
    <property type="entry name" value="NTF2-like_dom_sf"/>
</dbReference>
<protein>
    <submittedName>
        <fullName evidence="3">SgcJ/EcaC family oxidoreductase</fullName>
    </submittedName>
</protein>